<dbReference type="PROSITE" id="PS50826">
    <property type="entry name" value="RUN"/>
    <property type="match status" value="1"/>
</dbReference>
<feature type="region of interest" description="Disordered" evidence="1">
    <location>
        <begin position="553"/>
        <end position="576"/>
    </location>
</feature>
<dbReference type="SUPFAM" id="SSF140741">
    <property type="entry name" value="RUN domain-like"/>
    <property type="match status" value="1"/>
</dbReference>
<evidence type="ECO:0000313" key="4">
    <source>
        <dbReference type="Proteomes" id="UP000593565"/>
    </source>
</evidence>
<feature type="compositionally biased region" description="Basic and acidic residues" evidence="1">
    <location>
        <begin position="429"/>
        <end position="449"/>
    </location>
</feature>
<evidence type="ECO:0000259" key="2">
    <source>
        <dbReference type="PROSITE" id="PS50826"/>
    </source>
</evidence>
<proteinExistence type="predicted"/>
<dbReference type="PANTHER" id="PTHR15591:SF14">
    <property type="entry name" value="AP-4 COMPLEX ACCESSORY SUBUNIT RUSC2"/>
    <property type="match status" value="1"/>
</dbReference>
<dbReference type="PANTHER" id="PTHR15591">
    <property type="entry name" value="RUN AND SH3 DOMAIN CONTAINING"/>
    <property type="match status" value="1"/>
</dbReference>
<feature type="compositionally biased region" description="Basic and acidic residues" evidence="1">
    <location>
        <begin position="1090"/>
        <end position="1102"/>
    </location>
</feature>
<name>A0A7J6AKP2_AMEME</name>
<protein>
    <recommendedName>
        <fullName evidence="2">RUN domain-containing protein</fullName>
    </recommendedName>
</protein>
<accession>A0A7J6AKP2</accession>
<feature type="region of interest" description="Disordered" evidence="1">
    <location>
        <begin position="429"/>
        <end position="466"/>
    </location>
</feature>
<dbReference type="InterPro" id="IPR047343">
    <property type="entry name" value="RUSC1_2"/>
</dbReference>
<feature type="region of interest" description="Disordered" evidence="1">
    <location>
        <begin position="51"/>
        <end position="82"/>
    </location>
</feature>
<dbReference type="InterPro" id="IPR004012">
    <property type="entry name" value="Run_dom"/>
</dbReference>
<dbReference type="EMBL" id="JAAGNN010000012">
    <property type="protein sequence ID" value="KAF4082657.1"/>
    <property type="molecule type" value="Genomic_DNA"/>
</dbReference>
<gene>
    <name evidence="3" type="ORF">AMELA_G00154000</name>
</gene>
<dbReference type="GO" id="GO:0031410">
    <property type="term" value="C:cytoplasmic vesicle"/>
    <property type="evidence" value="ECO:0007669"/>
    <property type="project" value="TreeGrafter"/>
</dbReference>
<feature type="compositionally biased region" description="Polar residues" evidence="1">
    <location>
        <begin position="453"/>
        <end position="466"/>
    </location>
</feature>
<dbReference type="Pfam" id="PF02759">
    <property type="entry name" value="RUN"/>
    <property type="match status" value="1"/>
</dbReference>
<feature type="domain" description="RUN" evidence="2">
    <location>
        <begin position="906"/>
        <end position="1051"/>
    </location>
</feature>
<feature type="region of interest" description="Disordered" evidence="1">
    <location>
        <begin position="1079"/>
        <end position="1104"/>
    </location>
</feature>
<evidence type="ECO:0000313" key="3">
    <source>
        <dbReference type="EMBL" id="KAF4082657.1"/>
    </source>
</evidence>
<keyword evidence="4" id="KW-1185">Reference proteome</keyword>
<dbReference type="Proteomes" id="UP000593565">
    <property type="component" value="Unassembled WGS sequence"/>
</dbReference>
<feature type="region of interest" description="Disordered" evidence="1">
    <location>
        <begin position="281"/>
        <end position="301"/>
    </location>
</feature>
<comment type="caution">
    <text evidence="3">The sequence shown here is derived from an EMBL/GenBank/DDBJ whole genome shotgun (WGS) entry which is preliminary data.</text>
</comment>
<dbReference type="SMART" id="SM00593">
    <property type="entry name" value="RUN"/>
    <property type="match status" value="1"/>
</dbReference>
<dbReference type="Gene3D" id="1.20.58.900">
    <property type="match status" value="1"/>
</dbReference>
<feature type="compositionally biased region" description="Polar residues" evidence="1">
    <location>
        <begin position="290"/>
        <end position="299"/>
    </location>
</feature>
<reference evidence="3 4" key="1">
    <citation type="submission" date="2020-02" db="EMBL/GenBank/DDBJ databases">
        <title>A chromosome-scale genome assembly of the black bullhead catfish (Ameiurus melas).</title>
        <authorList>
            <person name="Wen M."/>
            <person name="Zham M."/>
            <person name="Cabau C."/>
            <person name="Klopp C."/>
            <person name="Donnadieu C."/>
            <person name="Roques C."/>
            <person name="Bouchez O."/>
            <person name="Lampietro C."/>
            <person name="Jouanno E."/>
            <person name="Herpin A."/>
            <person name="Louis A."/>
            <person name="Berthelot C."/>
            <person name="Parey E."/>
            <person name="Roest-Crollius H."/>
            <person name="Braasch I."/>
            <person name="Postlethwait J."/>
            <person name="Robinson-Rechavi M."/>
            <person name="Echchiki A."/>
            <person name="Begum T."/>
            <person name="Montfort J."/>
            <person name="Schartl M."/>
            <person name="Bobe J."/>
            <person name="Guiguen Y."/>
        </authorList>
    </citation>
    <scope>NUCLEOTIDE SEQUENCE [LARGE SCALE GENOMIC DNA]</scope>
    <source>
        <strain evidence="3">M_S1</strain>
        <tissue evidence="3">Blood</tissue>
    </source>
</reference>
<feature type="compositionally biased region" description="Polar residues" evidence="1">
    <location>
        <begin position="1080"/>
        <end position="1089"/>
    </location>
</feature>
<dbReference type="InterPro" id="IPR037213">
    <property type="entry name" value="Run_dom_sf"/>
</dbReference>
<sequence>MATSDNMNGESMIVQRIPMVHGKSVGCDVYIPGPEPRRPCSLNLTHSISLPERENLPNGDLQGRASKSSADERAGISDPGSGNARGYNSTILRCRNLFVLESEVNGTEENCDTYANNMRKYCKEYSFCQHGNSDGTQDKTLRYATNPWSLCCSQCIESTTACNHNIKIVERFWTVRDDRQVLSDSGLQLRRDDEGTPILMDCEEQDWADEKDCDGYVEKEGTFEEHDCYDYVPNIANALSDCEAWNQNQTDYISDSSCNSSDGVLVNFSAIYNKTNNAVPATPYDLDSPAKQSRGSGSMHQDDDFKLIPCWSPCGVDPNCNIYQADCDGFSSQGISDLTPCQGQLTTYTNNYYKLVNCDLSTQSSPAWSSLTSWSEAHSHGSMTPPTEYFLFGKPETEDVEVVEVDQRDLQVDEDAELKRSKRTRKISKGIDERKIHKKTHHDECKDPEPNSYEHTSATRGSQSWNNKPCFSLPKQEALRHVLSCPGQISGTSHVLRQHKTSFAELARYKKSERSPSVVKNSKEDSTCSWFSQNVSPAQRKAPSGQNVTLITSKTEKESGRSGSSETAGIPPMGVPESCQEVVYDTKPQRPTSLPIQPFVLQPPSGKQSSKALGSLMNHYMSNKHGASKSTDRPSCLNLSSLDYSSIHLEVASCSDTCSTCTPTPIEPHIRLPWAPPSPLFFQAHPDLKYRSTKIVEPTLPDKIPRANHTCLDQTCQTLKPCVTGHEKTSLKSIPSRHLQNFLLEQADSHQTSPKCLAPEPRTQEVHVFPHSSLSPAITSVTSLTSDTSLILPGAGRCNSDAVHQANINEELDTAVFHIFGATKLPCFLVKEHHQHGDSSSLADRPPEEFCSSPDACTKFLPIDLLQRKDLLKSLSVAVDLITAHFSSCADTDEKFRLGNSSLCPRISQLVLDQLCPAFRSILQDGLRPFKPDLIVGRRSNKPWSVVEASTQPGPSTRMLHSLVSVVKKCSKLTNHSMRLNAFFLGLLNLSALESWFWHLHTCVDVIAEYYHPWAFLALSQDPACKSLFQELLLLLQPLSELPFDLHLLSESRLQRRREQTRPSVQQSRFLALSGCSFLKTPNRQNSEGQPERSKLKEKREPCAPSQTEIRTSCSANIHEILQDCAVTVSKHSTREPEQKSVCSKKRQAGWWLNQTPIPERLMEADCAYTVPHIRNHETLVGNEDRRREEFSIRTDEVKPPKELRWARLFGSGIGSPVPVEKAQRSIKQNQRIRPPSEWLQLGASKMDQLAQSVWSNEMSRTVCRLQQRPKLKQ</sequence>
<dbReference type="AlphaFoldDB" id="A0A7J6AKP2"/>
<organism evidence="3 4">
    <name type="scientific">Ameiurus melas</name>
    <name type="common">Black bullhead</name>
    <name type="synonym">Silurus melas</name>
    <dbReference type="NCBI Taxonomy" id="219545"/>
    <lineage>
        <taxon>Eukaryota</taxon>
        <taxon>Metazoa</taxon>
        <taxon>Chordata</taxon>
        <taxon>Craniata</taxon>
        <taxon>Vertebrata</taxon>
        <taxon>Euteleostomi</taxon>
        <taxon>Actinopterygii</taxon>
        <taxon>Neopterygii</taxon>
        <taxon>Teleostei</taxon>
        <taxon>Ostariophysi</taxon>
        <taxon>Siluriformes</taxon>
        <taxon>Ictaluridae</taxon>
        <taxon>Ameiurus</taxon>
    </lineage>
</organism>
<evidence type="ECO:0000256" key="1">
    <source>
        <dbReference type="SAM" id="MobiDB-lite"/>
    </source>
</evidence>